<proteinExistence type="inferred from homology"/>
<dbReference type="EMBL" id="UINC01016292">
    <property type="protein sequence ID" value="SVA67931.1"/>
    <property type="molecule type" value="Genomic_DNA"/>
</dbReference>
<dbReference type="SUPFAM" id="SSF48179">
    <property type="entry name" value="6-phosphogluconate dehydrogenase C-terminal domain-like"/>
    <property type="match status" value="1"/>
</dbReference>
<dbReference type="PANTHER" id="PTHR43750:SF3">
    <property type="entry name" value="UDP-GLUCOSE 6-DEHYDROGENASE TUAD"/>
    <property type="match status" value="1"/>
</dbReference>
<name>A0A381XU43_9ZZZZ</name>
<dbReference type="InterPro" id="IPR014027">
    <property type="entry name" value="UDP-Glc/GDP-Man_DH_C"/>
</dbReference>
<keyword evidence="5" id="KW-0520">NAD</keyword>
<dbReference type="EC" id="1.1.1.22" evidence="3"/>
<dbReference type="InterPro" id="IPR017476">
    <property type="entry name" value="UDP-Glc/GDP-Man"/>
</dbReference>
<evidence type="ECO:0000313" key="8">
    <source>
        <dbReference type="EMBL" id="SVA67931.1"/>
    </source>
</evidence>
<dbReference type="InterPro" id="IPR001732">
    <property type="entry name" value="UDP-Glc/GDP-Man_DH_N"/>
</dbReference>
<dbReference type="GO" id="GO:0006065">
    <property type="term" value="P:UDP-glucuronate biosynthetic process"/>
    <property type="evidence" value="ECO:0007669"/>
    <property type="project" value="UniProtKB-UniPathway"/>
</dbReference>
<evidence type="ECO:0000256" key="2">
    <source>
        <dbReference type="ARBA" id="ARBA00006601"/>
    </source>
</evidence>
<dbReference type="InterPro" id="IPR036220">
    <property type="entry name" value="UDP-Glc/GDP-Man_DH_C_sf"/>
</dbReference>
<dbReference type="GO" id="GO:0000271">
    <property type="term" value="P:polysaccharide biosynthetic process"/>
    <property type="evidence" value="ECO:0007669"/>
    <property type="project" value="InterPro"/>
</dbReference>
<feature type="non-terminal residue" evidence="8">
    <location>
        <position position="1"/>
    </location>
</feature>
<dbReference type="Pfam" id="PF03720">
    <property type="entry name" value="UDPG_MGDP_dh_C"/>
    <property type="match status" value="1"/>
</dbReference>
<dbReference type="UniPathway" id="UPA00038">
    <property type="reaction ID" value="UER00491"/>
</dbReference>
<organism evidence="8">
    <name type="scientific">marine metagenome</name>
    <dbReference type="NCBI Taxonomy" id="408172"/>
    <lineage>
        <taxon>unclassified sequences</taxon>
        <taxon>metagenomes</taxon>
        <taxon>ecological metagenomes</taxon>
    </lineage>
</organism>
<dbReference type="InterPro" id="IPR036291">
    <property type="entry name" value="NAD(P)-bd_dom_sf"/>
</dbReference>
<comment type="catalytic activity">
    <reaction evidence="6">
        <text>UDP-alpha-D-glucose + 2 NAD(+) + H2O = UDP-alpha-D-glucuronate + 2 NADH + 3 H(+)</text>
        <dbReference type="Rhea" id="RHEA:23596"/>
        <dbReference type="ChEBI" id="CHEBI:15377"/>
        <dbReference type="ChEBI" id="CHEBI:15378"/>
        <dbReference type="ChEBI" id="CHEBI:57540"/>
        <dbReference type="ChEBI" id="CHEBI:57945"/>
        <dbReference type="ChEBI" id="CHEBI:58052"/>
        <dbReference type="ChEBI" id="CHEBI:58885"/>
        <dbReference type="EC" id="1.1.1.22"/>
    </reaction>
</comment>
<evidence type="ECO:0000256" key="3">
    <source>
        <dbReference type="ARBA" id="ARBA00012954"/>
    </source>
</evidence>
<dbReference type="Pfam" id="PF03721">
    <property type="entry name" value="UDPG_MGDP_dh_N"/>
    <property type="match status" value="1"/>
</dbReference>
<dbReference type="AlphaFoldDB" id="A0A381XU43"/>
<dbReference type="SMART" id="SM00984">
    <property type="entry name" value="UDPG_MGDP_dh_C"/>
    <property type="match status" value="1"/>
</dbReference>
<dbReference type="InterPro" id="IPR014026">
    <property type="entry name" value="UDP-Glc/GDP-Man_DH_dimer"/>
</dbReference>
<dbReference type="GO" id="GO:0003979">
    <property type="term" value="F:UDP-glucose 6-dehydrogenase activity"/>
    <property type="evidence" value="ECO:0007669"/>
    <property type="project" value="UniProtKB-EC"/>
</dbReference>
<protein>
    <recommendedName>
        <fullName evidence="3">UDP-glucose 6-dehydrogenase</fullName>
        <ecNumber evidence="3">1.1.1.22</ecNumber>
    </recommendedName>
</protein>
<dbReference type="PIRSF" id="PIRSF500134">
    <property type="entry name" value="UDPglc_DH_bac"/>
    <property type="match status" value="1"/>
</dbReference>
<dbReference type="GO" id="GO:0051287">
    <property type="term" value="F:NAD binding"/>
    <property type="evidence" value="ECO:0007669"/>
    <property type="project" value="InterPro"/>
</dbReference>
<reference evidence="8" key="1">
    <citation type="submission" date="2018-05" db="EMBL/GenBank/DDBJ databases">
        <authorList>
            <person name="Lanie J.A."/>
            <person name="Ng W.-L."/>
            <person name="Kazmierczak K.M."/>
            <person name="Andrzejewski T.M."/>
            <person name="Davidsen T.M."/>
            <person name="Wayne K.J."/>
            <person name="Tettelin H."/>
            <person name="Glass J.I."/>
            <person name="Rusch D."/>
            <person name="Podicherti R."/>
            <person name="Tsui H.-C.T."/>
            <person name="Winkler M.E."/>
        </authorList>
    </citation>
    <scope>NUCLEOTIDE SEQUENCE</scope>
</reference>
<comment type="pathway">
    <text evidence="1">Nucleotide-sugar biosynthesis; UDP-alpha-D-glucuronate biosynthesis; UDP-alpha-D-glucuronate from UDP-alpha-D-glucose: step 1/1.</text>
</comment>
<dbReference type="SUPFAM" id="SSF51735">
    <property type="entry name" value="NAD(P)-binding Rossmann-fold domains"/>
    <property type="match status" value="1"/>
</dbReference>
<dbReference type="Gene3D" id="1.20.5.100">
    <property type="entry name" value="Cytochrome c1, transmembrane anchor, C-terminal"/>
    <property type="match status" value="1"/>
</dbReference>
<evidence type="ECO:0000256" key="1">
    <source>
        <dbReference type="ARBA" id="ARBA00004701"/>
    </source>
</evidence>
<dbReference type="NCBIfam" id="TIGR03026">
    <property type="entry name" value="NDP-sugDHase"/>
    <property type="match status" value="1"/>
</dbReference>
<dbReference type="InterPro" id="IPR008927">
    <property type="entry name" value="6-PGluconate_DH-like_C_sf"/>
</dbReference>
<evidence type="ECO:0000256" key="6">
    <source>
        <dbReference type="ARBA" id="ARBA00047473"/>
    </source>
</evidence>
<keyword evidence="4" id="KW-0560">Oxidoreductase</keyword>
<evidence type="ECO:0000259" key="7">
    <source>
        <dbReference type="SMART" id="SM00984"/>
    </source>
</evidence>
<evidence type="ECO:0000256" key="4">
    <source>
        <dbReference type="ARBA" id="ARBA00023002"/>
    </source>
</evidence>
<evidence type="ECO:0000256" key="5">
    <source>
        <dbReference type="ARBA" id="ARBA00023027"/>
    </source>
</evidence>
<dbReference type="Gene3D" id="3.40.50.720">
    <property type="entry name" value="NAD(P)-binding Rossmann-like Domain"/>
    <property type="match status" value="2"/>
</dbReference>
<sequence>VTRIAIIGTGYVGLTSGACFAHLGHEVVCGDIDEKRIAQLSVGEVPFLEDGLGDLVLGGISSGRLRFVHGAKAAVTACEIAFLCVPTPQKDDGSADLSFIESATLDIAEVLPEGAILVNKSTVPVGSTTVVEQVLGRDDVMVVSNPEFLREGSAVQDFLHPDRVVIGAEDRVAAKAVAALYEPVGAPMLVTDPASAETIKYAANAFLATKLSFVNAIAAVCEGVGADVSDVMLGLGYDSRIGSEFLRPGPGWGGSCLPKDTRALIRIAEDAGYDFRFLEGVIEANQEQFARVVAKVRRAVGGQLEGRIVAVWGLTFKAGTDDLRDSPAVAVMDLLLAAGAEVRAYDPTVGMDNPKPAGAVEVLGDPLSPCDDAHALVVLTDWDEFRGLEPAAVAKRMANRAVVDARNALDRQAWQRAGFDFQGIGI</sequence>
<comment type="similarity">
    <text evidence="2">Belongs to the UDP-glucose/GDP-mannose dehydrogenase family.</text>
</comment>
<gene>
    <name evidence="8" type="ORF">METZ01_LOCUS120785</name>
</gene>
<dbReference type="Pfam" id="PF00984">
    <property type="entry name" value="UDPG_MGDP_dh"/>
    <property type="match status" value="1"/>
</dbReference>
<dbReference type="SUPFAM" id="SSF52413">
    <property type="entry name" value="UDP-glucose/GDP-mannose dehydrogenase C-terminal domain"/>
    <property type="match status" value="1"/>
</dbReference>
<dbReference type="PIRSF" id="PIRSF000124">
    <property type="entry name" value="UDPglc_GDPman_dh"/>
    <property type="match status" value="1"/>
</dbReference>
<dbReference type="PANTHER" id="PTHR43750">
    <property type="entry name" value="UDP-GLUCOSE 6-DEHYDROGENASE TUAD"/>
    <property type="match status" value="1"/>
</dbReference>
<dbReference type="InterPro" id="IPR028357">
    <property type="entry name" value="UDPglc_DH_bac"/>
</dbReference>
<accession>A0A381XU43</accession>
<feature type="domain" description="UDP-glucose/GDP-mannose dehydrogenase C-terminal" evidence="7">
    <location>
        <begin position="310"/>
        <end position="411"/>
    </location>
</feature>